<feature type="domain" description="IPT/TIG" evidence="2">
    <location>
        <begin position="103"/>
        <end position="202"/>
    </location>
</feature>
<evidence type="ECO:0000259" key="2">
    <source>
        <dbReference type="SMART" id="SM00429"/>
    </source>
</evidence>
<accession>A0A0G0QNG8</accession>
<dbReference type="Pfam" id="PF13385">
    <property type="entry name" value="Laminin_G_3"/>
    <property type="match status" value="2"/>
</dbReference>
<name>A0A0G0QNG8_9BACT</name>
<dbReference type="SUPFAM" id="SSF49899">
    <property type="entry name" value="Concanavalin A-like lectins/glucanases"/>
    <property type="match status" value="2"/>
</dbReference>
<gene>
    <name evidence="3" type="ORF">UT41_C0005G0002</name>
</gene>
<reference evidence="3 4" key="1">
    <citation type="journal article" date="2015" name="Nature">
        <title>rRNA introns, odd ribosomes, and small enigmatic genomes across a large radiation of phyla.</title>
        <authorList>
            <person name="Brown C.T."/>
            <person name="Hug L.A."/>
            <person name="Thomas B.C."/>
            <person name="Sharon I."/>
            <person name="Castelle C.J."/>
            <person name="Singh A."/>
            <person name="Wilkins M.J."/>
            <person name="Williams K.H."/>
            <person name="Banfield J.F."/>
        </authorList>
    </citation>
    <scope>NUCLEOTIDE SEQUENCE [LARGE SCALE GENOMIC DNA]</scope>
</reference>
<keyword evidence="1" id="KW-1133">Transmembrane helix</keyword>
<dbReference type="Gene3D" id="2.60.40.10">
    <property type="entry name" value="Immunoglobulins"/>
    <property type="match status" value="5"/>
</dbReference>
<feature type="domain" description="IPT/TIG" evidence="2">
    <location>
        <begin position="402"/>
        <end position="485"/>
    </location>
</feature>
<dbReference type="InterPro" id="IPR013320">
    <property type="entry name" value="ConA-like_dom_sf"/>
</dbReference>
<feature type="transmembrane region" description="Helical" evidence="1">
    <location>
        <begin position="3757"/>
        <end position="3775"/>
    </location>
</feature>
<evidence type="ECO:0000313" key="3">
    <source>
        <dbReference type="EMBL" id="KKR11935.1"/>
    </source>
</evidence>
<dbReference type="InterPro" id="IPR002909">
    <property type="entry name" value="IPT_dom"/>
</dbReference>
<dbReference type="Pfam" id="PF01833">
    <property type="entry name" value="TIG"/>
    <property type="match status" value="4"/>
</dbReference>
<feature type="transmembrane region" description="Helical" evidence="1">
    <location>
        <begin position="69"/>
        <end position="92"/>
    </location>
</feature>
<dbReference type="CDD" id="cd00102">
    <property type="entry name" value="IPT"/>
    <property type="match status" value="1"/>
</dbReference>
<dbReference type="PATRIC" id="fig|1619013.3.peg.1015"/>
<sequence>MKKIDNLIVFRMRKLLLSMKDHWYLLFKSASHNHLRIQEIRRGENGGIFCTFSFYSYTALKRYQKKVRVVSFGLTSGLAIFLVALVLVPAFFNPSGSKAAGEIPTVSSVAPNMGPTVGGTNVTITGSNFDGVSDAETKLLIHGDGLGNSIVDHSLTSKTVTVAGNATQSATLSKFGGKSIYFDGSGDYLQLADSDDFDFGAGDYAIDFWAKTSTFDYNYLFSRASGGYPDFSLQTYPGGELRLMIENGSDSSYAVLAVTTGAGLNDGNFHHIALVRNSGNTKIYIDGVSKLSIATAYNVSFDTAFRIGAEPLFPPHLTGYIDEFRITKGISRWTDNFTPSTGAYFQPSVTFGGTLATNISLTSSTILLATTPSHVVGEVDVVVTNYDGGIGTLTNGFTYNAPLMVTSILPNNASKNGGDSVTITGNGFYGNPNVKIGGTDAININVVNATTITATTPAHVAGIFDVVVTSEDEQSGTLPSGFTFNELAPIVSSINPNSGPVAGGTDVTISGSNFLGGADENTELLLHGDGDGATFVDAAISPKTITANGDAIQSITTSKFGKSSMYFDGNGDYLTIPSSSDFDLGTSDYTVDFWVKVPTLQDAFVPFVMFGKSWAGDNQSQWIVGVSSANKIEATHTNSSGTASYVLDSTSISANTWYHIALVRSGGLITLYKNGSSIGTMNVPTSYAPQAGWYLSVGGESELHYTRLNGYIDEIRISKGVAYWTNNFTVATSQYFLEPSVTMGGLGATGVLVTSPSTIIATTPAHVSGMIDVMVANSDGQNDTLENGFAYIGPPTISSINPITTTNNQSVSGIEISGEGFQDGATVKFKKTGETDITCSNVIFDSATLLTCDGDFHGAMAGDWDVEVTNVDGQIGTASNALNITGEVTQINFTTPNYTIKPNVASQAIRIQLRDSAGRETLPAADTLVDLFKNSATGEFSLSRTSWSPIASVSFTTLETTKNIYYKDSTSGSHTIGASENPSNNWTDASQSITVNNVAPYVWPFDAAGDYTYDGAKISIANSDANLLDLAAVNPEIKNAVSASLTYSSLTSFSEVLDFDNQGSVKYQLSNDDGATWHWWNGSTWAVTTQGVTQSNDAATINTQISRYNSDIGQIGNAKLSFKAFLIGDGAQKVSLDSIFVGYGLFPYKYALIENPTSLNEAEVGTFTVQAQDQNGNVIAVDHDTVVSLGTSAPSTGFFATDLNEDISTRWDKQLVTIPEGQNSATFYYKDSQKGTPTLSITPPIGEETLPINYPLTVISKYRFLVTGVSDPIQAGVPSSVTIQAADYLGNPVTSYTGNVHFTSSDAASSLPADNVLTAPMLGGKTYVNGVTMMTQAEQCVTVTDESDSIITGSQCAITVTAPPAGVASKLKIISNQQFVPVGEVSSSITVQLQDINNSPAVKSIPTTVYVYRTTASGQFSEDGFSSWTSAAFTVIIPAGATSANFFYMDSAIGNYVMTVSDDNVEGQDIGLTNDSQQLSAVAGSPASLSFNSSPAIIAGVATGALNFSLHDSLGNQVTTQSNQAAIITSSNGGEFSLDGSSNWTNKLFTGISTGDYENDFYYRNNTAGSDTITISDSDPADGIVGLDDVTVNVTVNSSSASQYVFLNSPVNLNVGETSSQLTIQVRDVFGNVATVSSDTDVYLYSNDGDTTFSVLASPFTPTGNITIPNGGSTASFYFKQAADNGSIIITASDNSSSPDGTAGISDATQTETISQGAVTDFVITNISPVQLNAGDESSLITVESRNILGVTVPLTSDTTVYFHSDSTASLKEFSLNQSPSWSNVSSVLWASGNDTLTFYYKDTKSGAKTITVGDDAVQGQETGITNATLSVNVNSLEPNKLKITSSPLTVEAGERGQLNIEMQDEFGNQATEITDRIISLSSDDNNGIFTDADSNPITTVTIPAGNSTATVYYKNNIASSQNLTMETSGLTSDTQEFVVVAGAPVVAKLSIVDPNLTAAAVSGRIQASLYNAHDVATTAPANLFVNISTTSATGKFDTNPSGAFISGSLNLAILAGASGTNFYYKDAKVGTYAIKSNGSGFSESLIDINVQAAQIDHLEFTSASQIITAGEISNIITGKIYDAYENEVTIAGDLNLNLSSSGVNGEFSVTNSPWNSVTSLIIATGQNSFSFFYKDSDADVVTITAASLYGSAVQSESIILGALSNDAPTKLLFQSSPQTMVINSPVNVNFYLADDANQYTAAQGQVTVAVSSDSATGRFFDTETSSWVTSLDVIFEIDESVKSIQYKDSVSGTPIITIAAGGLASAQQQETVINGSIEKIVLEADETANTVDRIPVLIKTMTNSDLPVAVISAVDISLSQSGSGNFYASAGSQSPISSTTFAQGVSEKTVYFQQTIPGNVTITADENPSSGWTMDQASISISSVPTRLKFAASPQTKQAGQKSDSMTVTLEDVYGNVSNVASDLTLHLSSSSQFGEFSISDSNWVQTNSVVMTAGSSSANFFYKDTLAGAQTLTASDVSSPAENPDTGYTNATQQYNVTTSSIYSLNFITAENNLEIGQASSQITIQAYDQYGNAKIVGSNFPMYLSSTSASGKFSLSQDFSQGNLVSSINIQAGTSVASFYYRDLETNTAQITVSDKNPLDNPDVEVLNASQQVTVITGDVARITWESVPSTIEEGDGSIAMIVKTTNSSGIEIPVLSDLTIYFSARYETASNGSFASDSDGPWGINSTMIDTGSSRATFYYKDTIAGTPLIIVSDEAAPQENTDSGITNANSYINIVQGAISKIVFNSVQQSVIANHPSTEYQIQTWNRSDVATEVNSDKMIYLRSSSVSGEFSLNGQDWGINGLFIPTSSSIGSFYYRDAISGDYNITASDTLPITPDLNWINATQSVTVVPQQLDHFNVRNISDPQKQGTPSSVVVSPVDSEGYVIKEYAGTLVEFKVLDENGNAEPATLPEFPYAFNPSVDNGIKTFVNAVAFYSEGEKTFSVLDDGGIVGLQSAITVVPSSVNPIAKIRFIDTDAPTITAKRTTSPLMTVQLQDDQSEPINASAGGGYDVKIISASDSGEFSINGTDWSSDEIVLNIQQYTNFATFYYRNSDNVDEELTAADWNGQVDESNISNDTLEVNVTAGEAEYLQITGLNSQVAGVEQNITLIARDQDGDLAKSYAGEKEIIFSGADIAYTGQVPTCSDKDDANIEFGNPTTLNFVDGEVVCKLKLYRKETAEIKSTDGTISTFGNTAWNLSVNVLANIMNRNLSVLSAIPNPQQVGAPVVVSVLPKDVYGNISQQSVQQVYLAVSGANIISTQFAYDGQSGIYQIVYTPQNSGTDLIRAMLNDSVILQDTEGASDGVFHETVEGSAQTILCNYLDLDSNDSGNSKLVFDSCIEGGGLVKSDELSKNSTRGTSVSKLELEADDDIDENFSGNVEINSSSSKPSGMELLSSYEDSSKYIPYVFLNIQTDADSDSIRKTIFRVIISNQWMESNSVANILALDEKDNTLEINQVQSSDDNTTFEISADRLPTYLAVLGQKKVDVVLDVVGEQPTTIVAESPEQSSIVEAVLNNPIVVAAKQELDSGNEENIENNDKYIQKNVGKNFVSSNISKLFGVDKEIAEEITNAIAVVAVGAAVASVGVTTTTSFPMLSYMFGGIRSLTAVPYRRKQKWGAVYDSQTGEPISRALVIISDENGRVKETKNTDSLGVYSFLAPKGTYFIEVRKSGYIPPESSHIVSFETYYDNSYIPGEKIELEEEGVISLNIPMLRQEETLWQKIYNPATMTHTIFWAGFSFSVFALIINPSKFNIFIMVFFIINFIFNTFYKKSLKTGMVVAKDSKAIPFTTVKIFTKENHELIARTITNEKGVYFIVVNEGEYILEAQNNGLRCVKELSLEKYSEIKEQLILE</sequence>
<dbReference type="STRING" id="1619013.UT41_C0005G0002"/>
<protein>
    <submittedName>
        <fullName evidence="3">Outer membrane autotransporter barrel</fullName>
    </submittedName>
</protein>
<dbReference type="InterPro" id="IPR013783">
    <property type="entry name" value="Ig-like_fold"/>
</dbReference>
<proteinExistence type="predicted"/>
<dbReference type="SMART" id="SM00429">
    <property type="entry name" value="IPT"/>
    <property type="match status" value="3"/>
</dbReference>
<evidence type="ECO:0000313" key="4">
    <source>
        <dbReference type="Proteomes" id="UP000034665"/>
    </source>
</evidence>
<dbReference type="Gene3D" id="2.60.120.200">
    <property type="match status" value="2"/>
</dbReference>
<organism evidence="3 4">
    <name type="scientific">Candidatus Wolfebacteria bacterium GW2011_GWC2_39_22</name>
    <dbReference type="NCBI Taxonomy" id="1619013"/>
    <lineage>
        <taxon>Bacteria</taxon>
        <taxon>Candidatus Wolfeibacteriota</taxon>
    </lineage>
</organism>
<dbReference type="Gene3D" id="2.60.40.1120">
    <property type="entry name" value="Carboxypeptidase-like, regulatory domain"/>
    <property type="match status" value="1"/>
</dbReference>
<dbReference type="SUPFAM" id="SSF81296">
    <property type="entry name" value="E set domains"/>
    <property type="match status" value="4"/>
</dbReference>
<dbReference type="InterPro" id="IPR014756">
    <property type="entry name" value="Ig_E-set"/>
</dbReference>
<dbReference type="EMBL" id="LBWR01000005">
    <property type="protein sequence ID" value="KKR11935.1"/>
    <property type="molecule type" value="Genomic_DNA"/>
</dbReference>
<keyword evidence="1" id="KW-0472">Membrane</keyword>
<keyword evidence="1" id="KW-0812">Transmembrane</keyword>
<dbReference type="Pfam" id="PF13620">
    <property type="entry name" value="CarboxypepD_reg"/>
    <property type="match status" value="1"/>
</dbReference>
<dbReference type="SUPFAM" id="SSF49464">
    <property type="entry name" value="Carboxypeptidase regulatory domain-like"/>
    <property type="match status" value="1"/>
</dbReference>
<feature type="domain" description="IPT/TIG" evidence="2">
    <location>
        <begin position="488"/>
        <end position="585"/>
    </location>
</feature>
<dbReference type="Proteomes" id="UP000034665">
    <property type="component" value="Unassembled WGS sequence"/>
</dbReference>
<evidence type="ECO:0000256" key="1">
    <source>
        <dbReference type="SAM" id="Phobius"/>
    </source>
</evidence>
<dbReference type="InterPro" id="IPR008969">
    <property type="entry name" value="CarboxyPept-like_regulatory"/>
</dbReference>
<dbReference type="CDD" id="cd00603">
    <property type="entry name" value="IPT_PCSR"/>
    <property type="match status" value="1"/>
</dbReference>
<comment type="caution">
    <text evidence="3">The sequence shown here is derived from an EMBL/GenBank/DDBJ whole genome shotgun (WGS) entry which is preliminary data.</text>
</comment>